<evidence type="ECO:0000313" key="3">
    <source>
        <dbReference type="Proteomes" id="UP000187485"/>
    </source>
</evidence>
<proteinExistence type="predicted"/>
<protein>
    <recommendedName>
        <fullName evidence="1">DUF1285 domain-containing protein</fullName>
    </recommendedName>
</protein>
<sequence>MITIKIFLDKEGNWYYDGRLLINEKVIELFFKSLTYKNGSYYLVHNGEEKEISVEDAPYIAEGIMAKDDWLYLKIKGGLSFPMDGPVYFKSKIPYTIVNNLPVKFTRKAFWALSRYFTADGQKVIYGNFSTRIIEEGEGYEQEKS</sequence>
<gene>
    <name evidence="2" type="ORF">cpu_20740</name>
</gene>
<reference evidence="3" key="1">
    <citation type="submission" date="2016-12" db="EMBL/GenBank/DDBJ databases">
        <title>Draft Genome Sequences od Carboxydothermus pertinax and islandicus, Hydrogenogenic Carboxydotrophic Bacteria.</title>
        <authorList>
            <person name="Fukuyama Y."/>
            <person name="Ohmae K."/>
            <person name="Yoneda Y."/>
            <person name="Yoshida T."/>
            <person name="Sako Y."/>
        </authorList>
    </citation>
    <scope>NUCLEOTIDE SEQUENCE [LARGE SCALE GENOMIC DNA]</scope>
    <source>
        <strain evidence="3">Ug1</strain>
    </source>
</reference>
<dbReference type="AlphaFoldDB" id="A0A1L8CXG3"/>
<comment type="caution">
    <text evidence="2">The sequence shown here is derived from an EMBL/GenBank/DDBJ whole genome shotgun (WGS) entry which is preliminary data.</text>
</comment>
<dbReference type="Gene3D" id="3.10.540.10">
    <property type="entry name" value="duf1285 like domain"/>
    <property type="match status" value="1"/>
</dbReference>
<dbReference type="EMBL" id="BDJK01000055">
    <property type="protein sequence ID" value="GAV23564.1"/>
    <property type="molecule type" value="Genomic_DNA"/>
</dbReference>
<accession>A0A1L8CXG3</accession>
<dbReference type="Proteomes" id="UP000187485">
    <property type="component" value="Unassembled WGS sequence"/>
</dbReference>
<dbReference type="OrthoDB" id="1723813at2"/>
<evidence type="ECO:0000259" key="1">
    <source>
        <dbReference type="Pfam" id="PF06938"/>
    </source>
</evidence>
<dbReference type="InterPro" id="IPR048341">
    <property type="entry name" value="DUF1285_N"/>
</dbReference>
<evidence type="ECO:0000313" key="2">
    <source>
        <dbReference type="EMBL" id="GAV23564.1"/>
    </source>
</evidence>
<dbReference type="STRING" id="870242.cpu_20740"/>
<dbReference type="Pfam" id="PF06938">
    <property type="entry name" value="DUF1285_N"/>
    <property type="match status" value="1"/>
</dbReference>
<dbReference type="RefSeq" id="WP_075859963.1">
    <property type="nucleotide sequence ID" value="NZ_BDJK01000055.1"/>
</dbReference>
<organism evidence="2 3">
    <name type="scientific">Carboxydothermus pertinax</name>
    <dbReference type="NCBI Taxonomy" id="870242"/>
    <lineage>
        <taxon>Bacteria</taxon>
        <taxon>Bacillati</taxon>
        <taxon>Bacillota</taxon>
        <taxon>Clostridia</taxon>
        <taxon>Thermoanaerobacterales</taxon>
        <taxon>Thermoanaerobacteraceae</taxon>
        <taxon>Carboxydothermus</taxon>
    </lineage>
</organism>
<keyword evidence="3" id="KW-1185">Reference proteome</keyword>
<feature type="domain" description="DUF1285" evidence="1">
    <location>
        <begin position="4"/>
        <end position="57"/>
    </location>
</feature>
<name>A0A1L8CXG3_9THEO</name>